<dbReference type="AlphaFoldDB" id="A0A2P8HXG6"/>
<feature type="transmembrane region" description="Helical" evidence="1">
    <location>
        <begin position="63"/>
        <end position="80"/>
    </location>
</feature>
<dbReference type="EMBL" id="PYAV01000002">
    <property type="protein sequence ID" value="PSL50898.1"/>
    <property type="molecule type" value="Genomic_DNA"/>
</dbReference>
<reference evidence="2 3" key="1">
    <citation type="submission" date="2018-03" db="EMBL/GenBank/DDBJ databases">
        <title>Genomic Encyclopedia of Type Strains, Phase III (KMG-III): the genomes of soil and plant-associated and newly described type strains.</title>
        <authorList>
            <person name="Whitman W."/>
        </authorList>
    </citation>
    <scope>NUCLEOTIDE SEQUENCE [LARGE SCALE GENOMIC DNA]</scope>
    <source>
        <strain evidence="2 3">CGMCC 1.07653</strain>
    </source>
</reference>
<evidence type="ECO:0000256" key="1">
    <source>
        <dbReference type="SAM" id="Phobius"/>
    </source>
</evidence>
<keyword evidence="1" id="KW-0472">Membrane</keyword>
<keyword evidence="3" id="KW-1185">Reference proteome</keyword>
<accession>A0A2P8HXG6</accession>
<organism evidence="2 3">
    <name type="scientific">Salsuginibacillus halophilus</name>
    <dbReference type="NCBI Taxonomy" id="517424"/>
    <lineage>
        <taxon>Bacteria</taxon>
        <taxon>Bacillati</taxon>
        <taxon>Bacillota</taxon>
        <taxon>Bacilli</taxon>
        <taxon>Bacillales</taxon>
        <taxon>Bacillaceae</taxon>
        <taxon>Salsuginibacillus</taxon>
    </lineage>
</organism>
<sequence>MLAGGLFIIFHLAYAAWMDKQTYDKTAHENFKEMNKIMVPASLLPLVAGLWLIYMFPMYYVHITLIAALFGTFAGGWFGRKFGADGMLYGSCSGFMAGIMAPMIGTMSSHDPLLLGLVQLLHIWGTALTVLPIDKNP</sequence>
<dbReference type="OrthoDB" id="2629631at2"/>
<evidence type="ECO:0000313" key="2">
    <source>
        <dbReference type="EMBL" id="PSL50898.1"/>
    </source>
</evidence>
<keyword evidence="1" id="KW-1133">Transmembrane helix</keyword>
<feature type="transmembrane region" description="Helical" evidence="1">
    <location>
        <begin position="86"/>
        <end position="106"/>
    </location>
</feature>
<proteinExistence type="predicted"/>
<name>A0A2P8HXG6_9BACI</name>
<gene>
    <name evidence="2" type="ORF">B0H94_102175</name>
</gene>
<dbReference type="RefSeq" id="WP_106587616.1">
    <property type="nucleotide sequence ID" value="NZ_PYAV01000002.1"/>
</dbReference>
<protein>
    <submittedName>
        <fullName evidence="2">Uncharacterized protein</fullName>
    </submittedName>
</protein>
<dbReference type="Proteomes" id="UP000242310">
    <property type="component" value="Unassembled WGS sequence"/>
</dbReference>
<feature type="transmembrane region" description="Helical" evidence="1">
    <location>
        <begin position="39"/>
        <end position="56"/>
    </location>
</feature>
<evidence type="ECO:0000313" key="3">
    <source>
        <dbReference type="Proteomes" id="UP000242310"/>
    </source>
</evidence>
<keyword evidence="1" id="KW-0812">Transmembrane</keyword>
<comment type="caution">
    <text evidence="2">The sequence shown here is derived from an EMBL/GenBank/DDBJ whole genome shotgun (WGS) entry which is preliminary data.</text>
</comment>